<dbReference type="Gene3D" id="1.10.443.10">
    <property type="entry name" value="Intergrase catalytic core"/>
    <property type="match status" value="1"/>
</dbReference>
<evidence type="ECO:0000256" key="2">
    <source>
        <dbReference type="ARBA" id="ARBA00023125"/>
    </source>
</evidence>
<keyword evidence="1" id="KW-0229">DNA integration</keyword>
<evidence type="ECO:0000313" key="7">
    <source>
        <dbReference type="EMBL" id="SEQ71817.1"/>
    </source>
</evidence>
<accession>A0A1H9IB62</accession>
<dbReference type="GO" id="GO:0003677">
    <property type="term" value="F:DNA binding"/>
    <property type="evidence" value="ECO:0007669"/>
    <property type="project" value="UniProtKB-UniRule"/>
</dbReference>
<dbReference type="SUPFAM" id="SSF56349">
    <property type="entry name" value="DNA breaking-rejoining enzymes"/>
    <property type="match status" value="1"/>
</dbReference>
<dbReference type="InterPro" id="IPR011010">
    <property type="entry name" value="DNA_brk_join_enz"/>
</dbReference>
<name>A0A1H9IB62_9HYPH</name>
<feature type="domain" description="Tyr recombinase" evidence="5">
    <location>
        <begin position="252"/>
        <end position="428"/>
    </location>
</feature>
<keyword evidence="2 4" id="KW-0238">DNA-binding</keyword>
<dbReference type="AlphaFoldDB" id="A0A1H9IB62"/>
<proteinExistence type="predicted"/>
<dbReference type="GO" id="GO:0006310">
    <property type="term" value="P:DNA recombination"/>
    <property type="evidence" value="ECO:0007669"/>
    <property type="project" value="UniProtKB-KW"/>
</dbReference>
<feature type="domain" description="Core-binding (CB)" evidence="6">
    <location>
        <begin position="138"/>
        <end position="230"/>
    </location>
</feature>
<evidence type="ECO:0000259" key="5">
    <source>
        <dbReference type="PROSITE" id="PS51898"/>
    </source>
</evidence>
<evidence type="ECO:0000313" key="8">
    <source>
        <dbReference type="Proteomes" id="UP000199647"/>
    </source>
</evidence>
<dbReference type="RefSeq" id="WP_092496614.1">
    <property type="nucleotide sequence ID" value="NZ_FOFG01000007.1"/>
</dbReference>
<organism evidence="7 8">
    <name type="scientific">Faunimonas pinastri</name>
    <dbReference type="NCBI Taxonomy" id="1855383"/>
    <lineage>
        <taxon>Bacteria</taxon>
        <taxon>Pseudomonadati</taxon>
        <taxon>Pseudomonadota</taxon>
        <taxon>Alphaproteobacteria</taxon>
        <taxon>Hyphomicrobiales</taxon>
        <taxon>Afifellaceae</taxon>
        <taxon>Faunimonas</taxon>
    </lineage>
</organism>
<evidence type="ECO:0000256" key="4">
    <source>
        <dbReference type="PROSITE-ProRule" id="PRU01248"/>
    </source>
</evidence>
<protein>
    <submittedName>
        <fullName evidence="7">Phage integrase family protein</fullName>
    </submittedName>
</protein>
<dbReference type="Proteomes" id="UP000199647">
    <property type="component" value="Unassembled WGS sequence"/>
</dbReference>
<dbReference type="InterPro" id="IPR046668">
    <property type="entry name" value="DUF6538"/>
</dbReference>
<dbReference type="InterPro" id="IPR044068">
    <property type="entry name" value="CB"/>
</dbReference>
<evidence type="ECO:0000256" key="3">
    <source>
        <dbReference type="ARBA" id="ARBA00023172"/>
    </source>
</evidence>
<dbReference type="PROSITE" id="PS51900">
    <property type="entry name" value="CB"/>
    <property type="match status" value="1"/>
</dbReference>
<dbReference type="PROSITE" id="PS51898">
    <property type="entry name" value="TYR_RECOMBINASE"/>
    <property type="match status" value="1"/>
</dbReference>
<keyword evidence="8" id="KW-1185">Reference proteome</keyword>
<sequence length="438" mass="49175">MPRHLLKKDGIWHYWRRVPKRFADVDPRAFVSVSLETRDLKRAEKLKPTIEREVEAFWVALIRGGSSDARERFQGAIERARLEGFEYKSAADIAGGDIRDLLARLNRLEEAVHAEGPVSREEVAVVEALAGGAVPPSLTLSTALEQFYALTRDRVRSKSEDQLRRWRAPRMKAVANLIGVIGDKAVAAVTRSDALAFRSWWVERVVEESLTANSANKDIGHLAQLVDTLNEKLELGLGKPFGGLRLADDDAGQRPPFPVDALRDVVMSPTALAGLNRDARLLVQALVETGMRPIEACGLEKADILLDEPIPHVKIRANGTRRLKTRYSERDIPLVGISLDAFRQAPEGFPRYVDRSSQLSAAVNKYLRENHLLPSEDHSLYSVRHTFQDRLTAAEMGDRMQADLMGHKFNRPRYGEGPTLEHKLEWLLRLAITPDDRA</sequence>
<gene>
    <name evidence="7" type="ORF">SAMN05216548_10744</name>
</gene>
<dbReference type="Pfam" id="PF20172">
    <property type="entry name" value="DUF6538"/>
    <property type="match status" value="1"/>
</dbReference>
<dbReference type="GO" id="GO:0015074">
    <property type="term" value="P:DNA integration"/>
    <property type="evidence" value="ECO:0007669"/>
    <property type="project" value="UniProtKB-KW"/>
</dbReference>
<dbReference type="InterPro" id="IPR002104">
    <property type="entry name" value="Integrase_catalytic"/>
</dbReference>
<evidence type="ECO:0000259" key="6">
    <source>
        <dbReference type="PROSITE" id="PS51900"/>
    </source>
</evidence>
<keyword evidence="3" id="KW-0233">DNA recombination</keyword>
<dbReference type="InterPro" id="IPR013762">
    <property type="entry name" value="Integrase-like_cat_sf"/>
</dbReference>
<reference evidence="7 8" key="1">
    <citation type="submission" date="2016-10" db="EMBL/GenBank/DDBJ databases">
        <authorList>
            <person name="de Groot N.N."/>
        </authorList>
    </citation>
    <scope>NUCLEOTIDE SEQUENCE [LARGE SCALE GENOMIC DNA]</scope>
    <source>
        <strain evidence="7 8">A52C2</strain>
    </source>
</reference>
<dbReference type="OrthoDB" id="9784724at2"/>
<evidence type="ECO:0000256" key="1">
    <source>
        <dbReference type="ARBA" id="ARBA00022908"/>
    </source>
</evidence>
<dbReference type="EMBL" id="FOFG01000007">
    <property type="protein sequence ID" value="SEQ71817.1"/>
    <property type="molecule type" value="Genomic_DNA"/>
</dbReference>